<protein>
    <submittedName>
        <fullName evidence="1">Uncharacterized protein</fullName>
    </submittedName>
</protein>
<keyword evidence="2" id="KW-1185">Reference proteome</keyword>
<evidence type="ECO:0000313" key="1">
    <source>
        <dbReference type="EMBL" id="KAF9076644.1"/>
    </source>
</evidence>
<reference evidence="1" key="1">
    <citation type="submission" date="2020-11" db="EMBL/GenBank/DDBJ databases">
        <authorList>
            <consortium name="DOE Joint Genome Institute"/>
            <person name="Ahrendt S."/>
            <person name="Riley R."/>
            <person name="Andreopoulos W."/>
            <person name="Labutti K."/>
            <person name="Pangilinan J."/>
            <person name="Ruiz-Duenas F.J."/>
            <person name="Barrasa J.M."/>
            <person name="Sanchez-Garcia M."/>
            <person name="Camarero S."/>
            <person name="Miyauchi S."/>
            <person name="Serrano A."/>
            <person name="Linde D."/>
            <person name="Babiker R."/>
            <person name="Drula E."/>
            <person name="Ayuso-Fernandez I."/>
            <person name="Pacheco R."/>
            <person name="Padilla G."/>
            <person name="Ferreira P."/>
            <person name="Barriuso J."/>
            <person name="Kellner H."/>
            <person name="Castanera R."/>
            <person name="Alfaro M."/>
            <person name="Ramirez L."/>
            <person name="Pisabarro A.G."/>
            <person name="Kuo A."/>
            <person name="Tritt A."/>
            <person name="Lipzen A."/>
            <person name="He G."/>
            <person name="Yan M."/>
            <person name="Ng V."/>
            <person name="Cullen D."/>
            <person name="Martin F."/>
            <person name="Rosso M.-N."/>
            <person name="Henrissat B."/>
            <person name="Hibbett D."/>
            <person name="Martinez A.T."/>
            <person name="Grigoriev I.V."/>
        </authorList>
    </citation>
    <scope>NUCLEOTIDE SEQUENCE</scope>
    <source>
        <strain evidence="1">AH 40177</strain>
    </source>
</reference>
<sequence length="198" mass="21563">MTRARQSTPNKVSLYTSNHPEMESMGVAVDGRERIGLGPSTPGGPSKYFGNLNLSLAVYAPRKDLLEVSLEATARVAFAIRKTIQDEMTLEAIAARVAFIEAQVEVTKPHTTQRIVLEGDCRSTNWSKYDLTKFDFGFGDNVKSVHSIVGTKLIYGAGMLLIVKGSGGLVVASTVEKEADAMLEIDPLLRMYAELLPN</sequence>
<evidence type="ECO:0000313" key="2">
    <source>
        <dbReference type="Proteomes" id="UP000772434"/>
    </source>
</evidence>
<organism evidence="1 2">
    <name type="scientific">Rhodocollybia butyracea</name>
    <dbReference type="NCBI Taxonomy" id="206335"/>
    <lineage>
        <taxon>Eukaryota</taxon>
        <taxon>Fungi</taxon>
        <taxon>Dikarya</taxon>
        <taxon>Basidiomycota</taxon>
        <taxon>Agaricomycotina</taxon>
        <taxon>Agaricomycetes</taxon>
        <taxon>Agaricomycetidae</taxon>
        <taxon>Agaricales</taxon>
        <taxon>Marasmiineae</taxon>
        <taxon>Omphalotaceae</taxon>
        <taxon>Rhodocollybia</taxon>
    </lineage>
</organism>
<dbReference type="InterPro" id="IPR023213">
    <property type="entry name" value="CAT-like_dom_sf"/>
</dbReference>
<accession>A0A9P5Q883</accession>
<dbReference type="Proteomes" id="UP000772434">
    <property type="component" value="Unassembled WGS sequence"/>
</dbReference>
<dbReference type="Gene3D" id="3.30.559.10">
    <property type="entry name" value="Chloramphenicol acetyltransferase-like domain"/>
    <property type="match status" value="1"/>
</dbReference>
<dbReference type="Pfam" id="PF02458">
    <property type="entry name" value="Transferase"/>
    <property type="match status" value="1"/>
</dbReference>
<proteinExistence type="predicted"/>
<dbReference type="AlphaFoldDB" id="A0A9P5Q883"/>
<gene>
    <name evidence="1" type="ORF">BDP27DRAFT_1414496</name>
</gene>
<dbReference type="OrthoDB" id="1862401at2759"/>
<comment type="caution">
    <text evidence="1">The sequence shown here is derived from an EMBL/GenBank/DDBJ whole genome shotgun (WGS) entry which is preliminary data.</text>
</comment>
<dbReference type="EMBL" id="JADNRY010000006">
    <property type="protein sequence ID" value="KAF9076644.1"/>
    <property type="molecule type" value="Genomic_DNA"/>
</dbReference>
<name>A0A9P5Q883_9AGAR</name>